<dbReference type="Proteomes" id="UP000664417">
    <property type="component" value="Unassembled WGS sequence"/>
</dbReference>
<evidence type="ECO:0000313" key="1">
    <source>
        <dbReference type="EMBL" id="MBO1319611.1"/>
    </source>
</evidence>
<dbReference type="EMBL" id="JAFREP010000013">
    <property type="protein sequence ID" value="MBO1319611.1"/>
    <property type="molecule type" value="Genomic_DNA"/>
</dbReference>
<proteinExistence type="predicted"/>
<organism evidence="1 2">
    <name type="scientific">Acanthopleuribacter pedis</name>
    <dbReference type="NCBI Taxonomy" id="442870"/>
    <lineage>
        <taxon>Bacteria</taxon>
        <taxon>Pseudomonadati</taxon>
        <taxon>Acidobacteriota</taxon>
        <taxon>Holophagae</taxon>
        <taxon>Acanthopleuribacterales</taxon>
        <taxon>Acanthopleuribacteraceae</taxon>
        <taxon>Acanthopleuribacter</taxon>
    </lineage>
</organism>
<keyword evidence="2" id="KW-1185">Reference proteome</keyword>
<reference evidence="1" key="1">
    <citation type="submission" date="2021-03" db="EMBL/GenBank/DDBJ databases">
        <authorList>
            <person name="Wang G."/>
        </authorList>
    </citation>
    <scope>NUCLEOTIDE SEQUENCE</scope>
    <source>
        <strain evidence="1">KCTC 12899</strain>
    </source>
</reference>
<gene>
    <name evidence="1" type="ORF">J3U88_14135</name>
</gene>
<dbReference type="RefSeq" id="WP_207859517.1">
    <property type="nucleotide sequence ID" value="NZ_JAFREP010000013.1"/>
</dbReference>
<sequence>MNNIAQPNPTPKRRRPLGQILVFLLFLSVWGLWLSNETGKRANTDTAPGSEPTVTSFLLFLDPAAEAAGFRLEQVTGIVTGHGQHRTLELTGLVRNQSKKAARTLIFTIQFYDRFDQAVIQRTLPFWDVPAAAMQPGDPATFHLQRRLDPFVTYGRLQLTDLLTEPIPPKTEHQTRRLAVKQHLAFDLRAATPLTEGPPRTLVSLAVTNHADKAVQAASLTLSGLGRQGRTRAQKTLTLTTANLPSVLAGDHRLLHAVLHHEEPIADWHIEVVSLAYVPTGQTE</sequence>
<comment type="caution">
    <text evidence="1">The sequence shown here is derived from an EMBL/GenBank/DDBJ whole genome shotgun (WGS) entry which is preliminary data.</text>
</comment>
<protein>
    <submittedName>
        <fullName evidence="1">Uncharacterized protein</fullName>
    </submittedName>
</protein>
<dbReference type="AlphaFoldDB" id="A0A8J7U5S3"/>
<evidence type="ECO:0000313" key="2">
    <source>
        <dbReference type="Proteomes" id="UP000664417"/>
    </source>
</evidence>
<name>A0A8J7U5S3_9BACT</name>
<accession>A0A8J7U5S3</accession>